<dbReference type="OrthoDB" id="2645319at2759"/>
<evidence type="ECO:0000313" key="3">
    <source>
        <dbReference type="Proteomes" id="UP000054485"/>
    </source>
</evidence>
<evidence type="ECO:0000313" key="2">
    <source>
        <dbReference type="EMBL" id="KIK46757.1"/>
    </source>
</evidence>
<gene>
    <name evidence="2" type="ORF">CY34DRAFT_800103</name>
</gene>
<keyword evidence="3" id="KW-1185">Reference proteome</keyword>
<dbReference type="InParanoid" id="A0A0D0BLC1"/>
<accession>A0A0D0BLC1</accession>
<organism evidence="2 3">
    <name type="scientific">Suillus luteus UH-Slu-Lm8-n1</name>
    <dbReference type="NCBI Taxonomy" id="930992"/>
    <lineage>
        <taxon>Eukaryota</taxon>
        <taxon>Fungi</taxon>
        <taxon>Dikarya</taxon>
        <taxon>Basidiomycota</taxon>
        <taxon>Agaricomycotina</taxon>
        <taxon>Agaricomycetes</taxon>
        <taxon>Agaricomycetidae</taxon>
        <taxon>Boletales</taxon>
        <taxon>Suillineae</taxon>
        <taxon>Suillaceae</taxon>
        <taxon>Suillus</taxon>
    </lineage>
</organism>
<dbReference type="EMBL" id="KN835155">
    <property type="protein sequence ID" value="KIK46757.1"/>
    <property type="molecule type" value="Genomic_DNA"/>
</dbReference>
<dbReference type="Proteomes" id="UP000054485">
    <property type="component" value="Unassembled WGS sequence"/>
</dbReference>
<dbReference type="HOGENOM" id="CLU_109494_0_0_1"/>
<protein>
    <submittedName>
        <fullName evidence="2">Unplaced genomic scaffold CY34scaffold_24, whole genome shotgun sequence</fullName>
    </submittedName>
</protein>
<evidence type="ECO:0000256" key="1">
    <source>
        <dbReference type="SAM" id="MobiDB-lite"/>
    </source>
</evidence>
<reference evidence="2 3" key="1">
    <citation type="submission" date="2014-04" db="EMBL/GenBank/DDBJ databases">
        <authorList>
            <consortium name="DOE Joint Genome Institute"/>
            <person name="Kuo A."/>
            <person name="Ruytinx J."/>
            <person name="Rineau F."/>
            <person name="Colpaert J."/>
            <person name="Kohler A."/>
            <person name="Nagy L.G."/>
            <person name="Floudas D."/>
            <person name="Copeland A."/>
            <person name="Barry K.W."/>
            <person name="Cichocki N."/>
            <person name="Veneault-Fourrey C."/>
            <person name="LaButti K."/>
            <person name="Lindquist E.A."/>
            <person name="Lipzen A."/>
            <person name="Lundell T."/>
            <person name="Morin E."/>
            <person name="Murat C."/>
            <person name="Sun H."/>
            <person name="Tunlid A."/>
            <person name="Henrissat B."/>
            <person name="Grigoriev I.V."/>
            <person name="Hibbett D.S."/>
            <person name="Martin F."/>
            <person name="Nordberg H.P."/>
            <person name="Cantor M.N."/>
            <person name="Hua S.X."/>
        </authorList>
    </citation>
    <scope>NUCLEOTIDE SEQUENCE [LARGE SCALE GENOMIC DNA]</scope>
    <source>
        <strain evidence="2 3">UH-Slu-Lm8-n1</strain>
    </source>
</reference>
<feature type="region of interest" description="Disordered" evidence="1">
    <location>
        <begin position="187"/>
        <end position="220"/>
    </location>
</feature>
<proteinExistence type="predicted"/>
<sequence>MIPPVYQPLPYALSGLSYTQLPISTQQYLQNAKLVPPHAPDVNFISAERLSISTALFSNLIMNDLNLVKSRLATIAMARNLAIGIPSEAKLQRHVAAQERRLQYVFGNVLPKRELILDAFMIQFDALVWLDQQGREHYTPEDWQSYRDALLKPILDNTSERLVALYKVVRTRPVLFGYHNHRLPYSPFGSSRATRGHTRSRGSATRGPADRGGRMLRRHS</sequence>
<reference evidence="3" key="2">
    <citation type="submission" date="2015-01" db="EMBL/GenBank/DDBJ databases">
        <title>Evolutionary Origins and Diversification of the Mycorrhizal Mutualists.</title>
        <authorList>
            <consortium name="DOE Joint Genome Institute"/>
            <consortium name="Mycorrhizal Genomics Consortium"/>
            <person name="Kohler A."/>
            <person name="Kuo A."/>
            <person name="Nagy L.G."/>
            <person name="Floudas D."/>
            <person name="Copeland A."/>
            <person name="Barry K.W."/>
            <person name="Cichocki N."/>
            <person name="Veneault-Fourrey C."/>
            <person name="LaButti K."/>
            <person name="Lindquist E.A."/>
            <person name="Lipzen A."/>
            <person name="Lundell T."/>
            <person name="Morin E."/>
            <person name="Murat C."/>
            <person name="Riley R."/>
            <person name="Ohm R."/>
            <person name="Sun H."/>
            <person name="Tunlid A."/>
            <person name="Henrissat B."/>
            <person name="Grigoriev I.V."/>
            <person name="Hibbett D.S."/>
            <person name="Martin F."/>
        </authorList>
    </citation>
    <scope>NUCLEOTIDE SEQUENCE [LARGE SCALE GENOMIC DNA]</scope>
    <source>
        <strain evidence="3">UH-Slu-Lm8-n1</strain>
    </source>
</reference>
<name>A0A0D0BLC1_9AGAM</name>
<dbReference type="AlphaFoldDB" id="A0A0D0BLC1"/>